<dbReference type="OrthoDB" id="6133115at2759"/>
<dbReference type="InterPro" id="IPR020846">
    <property type="entry name" value="MFS_dom"/>
</dbReference>
<comment type="caution">
    <text evidence="7">The sequence shown here is derived from an EMBL/GenBank/DDBJ whole genome shotgun (WGS) entry which is preliminary data.</text>
</comment>
<dbReference type="InterPro" id="IPR036259">
    <property type="entry name" value="MFS_trans_sf"/>
</dbReference>
<dbReference type="InterPro" id="IPR005829">
    <property type="entry name" value="Sugar_transporter_CS"/>
</dbReference>
<reference evidence="7" key="1">
    <citation type="submission" date="2021-04" db="EMBL/GenBank/DDBJ databases">
        <authorList>
            <person name="Chebbi M.A.C M."/>
        </authorList>
    </citation>
    <scope>NUCLEOTIDE SEQUENCE</scope>
</reference>
<evidence type="ECO:0000313" key="7">
    <source>
        <dbReference type="EMBL" id="CAG5103375.1"/>
    </source>
</evidence>
<feature type="transmembrane region" description="Helical" evidence="5">
    <location>
        <begin position="377"/>
        <end position="396"/>
    </location>
</feature>
<feature type="transmembrane region" description="Helical" evidence="5">
    <location>
        <begin position="135"/>
        <end position="157"/>
    </location>
</feature>
<keyword evidence="4 5" id="KW-0472">Membrane</keyword>
<dbReference type="PROSITE" id="PS00217">
    <property type="entry name" value="SUGAR_TRANSPORT_2"/>
    <property type="match status" value="1"/>
</dbReference>
<sequence length="558" mass="62168">MTADIPEVDIRHGKINGSVEANGTSEKLEISKLRQALPQVFAVSAKNLLLLTFGTTLGFPTILIPSLQKEDADITVTREEITWISSINLFMVPLGCLMSGPISHRLGRKKTMLFINIPFISAWILFYYANSTPLLFLALALTGITGGLCEAPVLTYVAEITQPHLRGMLSATSSMAVIIGVFMQLLVGSLTDWRTVALINLIFPTICFLALCLMPESPYWLAGKNRLKEAEEALCWLRGWVSPSYITGELKTVYEVSQRIVAGGMDDKKEYWWKIFSKRTFIYPYILISLGFFISSFGGSATLQTFAVTIFASLDAPLEKYTATVFLGLAELIGTAVCVIIIHFTGKRVITFISIGGAGFCFMTCAIYDYLNRSAYIDGQMFTWIPTTLLISSAFFSHMGIRLLPWVLCGEVFPAKLSNFTLVLWGDFQALIHFCIFLVKLSVNIFKKLMDGRSTATGAAACTGYIFASIINKTFLYMVDLMYLWGTFFFYASVNVIGFIVMYYLLPETEGRTLKEIEDHYAGIESLNNKPSKDKSQLKEKWAVSNPAMVVDDLESKL</sequence>
<feature type="transmembrane region" description="Helical" evidence="5">
    <location>
        <begin position="193"/>
        <end position="214"/>
    </location>
</feature>
<dbReference type="InterPro" id="IPR050549">
    <property type="entry name" value="MFS_Trehalose_Transporter"/>
</dbReference>
<dbReference type="PROSITE" id="PS50850">
    <property type="entry name" value="MFS"/>
    <property type="match status" value="1"/>
</dbReference>
<feature type="transmembrane region" description="Helical" evidence="5">
    <location>
        <begin position="83"/>
        <end position="100"/>
    </location>
</feature>
<protein>
    <submittedName>
        <fullName evidence="7">Similar to Tret1: Facilitated trehalose transporter Tret1 (Bombyx mori)</fullName>
    </submittedName>
</protein>
<dbReference type="PANTHER" id="PTHR48021:SF39">
    <property type="entry name" value="MAJOR FACILITATOR SUPERFAMILY (MFS) PROFILE DOMAIN-CONTAINING PROTEIN"/>
    <property type="match status" value="1"/>
</dbReference>
<evidence type="ECO:0000256" key="3">
    <source>
        <dbReference type="ARBA" id="ARBA00022989"/>
    </source>
</evidence>
<dbReference type="InterPro" id="IPR005828">
    <property type="entry name" value="MFS_sugar_transport-like"/>
</dbReference>
<evidence type="ECO:0000256" key="2">
    <source>
        <dbReference type="ARBA" id="ARBA00022692"/>
    </source>
</evidence>
<feature type="transmembrane region" description="Helical" evidence="5">
    <location>
        <begin position="349"/>
        <end position="371"/>
    </location>
</feature>
<dbReference type="GO" id="GO:0022857">
    <property type="term" value="F:transmembrane transporter activity"/>
    <property type="evidence" value="ECO:0007669"/>
    <property type="project" value="InterPro"/>
</dbReference>
<proteinExistence type="predicted"/>
<accession>A0A8J2HP26</accession>
<keyword evidence="8" id="KW-1185">Reference proteome</keyword>
<feature type="transmembrane region" description="Helical" evidence="5">
    <location>
        <begin position="169"/>
        <end position="187"/>
    </location>
</feature>
<feature type="domain" description="Major facilitator superfamily (MFS) profile" evidence="6">
    <location>
        <begin position="40"/>
        <end position="510"/>
    </location>
</feature>
<evidence type="ECO:0000259" key="6">
    <source>
        <dbReference type="PROSITE" id="PS50850"/>
    </source>
</evidence>
<feature type="transmembrane region" description="Helical" evidence="5">
    <location>
        <begin position="112"/>
        <end position="129"/>
    </location>
</feature>
<keyword evidence="3 5" id="KW-1133">Transmembrane helix</keyword>
<feature type="transmembrane region" description="Helical" evidence="5">
    <location>
        <begin position="321"/>
        <end position="342"/>
    </location>
</feature>
<dbReference type="Proteomes" id="UP000786811">
    <property type="component" value="Unassembled WGS sequence"/>
</dbReference>
<organism evidence="7 8">
    <name type="scientific">Cotesia congregata</name>
    <name type="common">Parasitoid wasp</name>
    <name type="synonym">Apanteles congregatus</name>
    <dbReference type="NCBI Taxonomy" id="51543"/>
    <lineage>
        <taxon>Eukaryota</taxon>
        <taxon>Metazoa</taxon>
        <taxon>Ecdysozoa</taxon>
        <taxon>Arthropoda</taxon>
        <taxon>Hexapoda</taxon>
        <taxon>Insecta</taxon>
        <taxon>Pterygota</taxon>
        <taxon>Neoptera</taxon>
        <taxon>Endopterygota</taxon>
        <taxon>Hymenoptera</taxon>
        <taxon>Apocrita</taxon>
        <taxon>Ichneumonoidea</taxon>
        <taxon>Braconidae</taxon>
        <taxon>Microgastrinae</taxon>
        <taxon>Cotesia</taxon>
    </lineage>
</organism>
<evidence type="ECO:0000256" key="1">
    <source>
        <dbReference type="ARBA" id="ARBA00004141"/>
    </source>
</evidence>
<keyword evidence="2 5" id="KW-0812">Transmembrane</keyword>
<feature type="transmembrane region" description="Helical" evidence="5">
    <location>
        <begin position="281"/>
        <end position="301"/>
    </location>
</feature>
<dbReference type="PANTHER" id="PTHR48021">
    <property type="match status" value="1"/>
</dbReference>
<dbReference type="AlphaFoldDB" id="A0A8J2HP26"/>
<gene>
    <name evidence="7" type="ORF">HICCMSTLAB_LOCUS11478</name>
</gene>
<feature type="transmembrane region" description="Helical" evidence="5">
    <location>
        <begin position="483"/>
        <end position="506"/>
    </location>
</feature>
<feature type="transmembrane region" description="Helical" evidence="5">
    <location>
        <begin position="428"/>
        <end position="446"/>
    </location>
</feature>
<dbReference type="SUPFAM" id="SSF103473">
    <property type="entry name" value="MFS general substrate transporter"/>
    <property type="match status" value="1"/>
</dbReference>
<evidence type="ECO:0000313" key="8">
    <source>
        <dbReference type="Proteomes" id="UP000786811"/>
    </source>
</evidence>
<feature type="transmembrane region" description="Helical" evidence="5">
    <location>
        <begin position="40"/>
        <end position="63"/>
    </location>
</feature>
<dbReference type="EMBL" id="CAJNRD030001123">
    <property type="protein sequence ID" value="CAG5103375.1"/>
    <property type="molecule type" value="Genomic_DNA"/>
</dbReference>
<dbReference type="Gene3D" id="1.20.1250.20">
    <property type="entry name" value="MFS general substrate transporter like domains"/>
    <property type="match status" value="1"/>
</dbReference>
<evidence type="ECO:0000256" key="5">
    <source>
        <dbReference type="SAM" id="Phobius"/>
    </source>
</evidence>
<comment type="subcellular location">
    <subcellularLocation>
        <location evidence="1">Membrane</location>
        <topology evidence="1">Multi-pass membrane protein</topology>
    </subcellularLocation>
</comment>
<dbReference type="GO" id="GO:0016020">
    <property type="term" value="C:membrane"/>
    <property type="evidence" value="ECO:0007669"/>
    <property type="project" value="UniProtKB-SubCell"/>
</dbReference>
<name>A0A8J2HP26_COTCN</name>
<dbReference type="Pfam" id="PF00083">
    <property type="entry name" value="Sugar_tr"/>
    <property type="match status" value="2"/>
</dbReference>
<feature type="transmembrane region" description="Helical" evidence="5">
    <location>
        <begin position="458"/>
        <end position="477"/>
    </location>
</feature>
<evidence type="ECO:0000256" key="4">
    <source>
        <dbReference type="ARBA" id="ARBA00023136"/>
    </source>
</evidence>